<proteinExistence type="predicted"/>
<evidence type="ECO:0000256" key="1">
    <source>
        <dbReference type="SAM" id="SignalP"/>
    </source>
</evidence>
<feature type="chain" id="PRO_5002248353" description="CARDB domain-containing protein" evidence="1">
    <location>
        <begin position="41"/>
        <end position="468"/>
    </location>
</feature>
<gene>
    <name evidence="2" type="ORF">MNEG_6473</name>
</gene>
<accession>A0A0D2N6E1</accession>
<dbReference type="GeneID" id="25739349"/>
<dbReference type="AlphaFoldDB" id="A0A0D2N6E1"/>
<evidence type="ECO:0000313" key="3">
    <source>
        <dbReference type="Proteomes" id="UP000054498"/>
    </source>
</evidence>
<keyword evidence="3" id="KW-1185">Reference proteome</keyword>
<dbReference type="Proteomes" id="UP000054498">
    <property type="component" value="Unassembled WGS sequence"/>
</dbReference>
<dbReference type="KEGG" id="mng:MNEG_6473"/>
<feature type="signal peptide" evidence="1">
    <location>
        <begin position="1"/>
        <end position="40"/>
    </location>
</feature>
<keyword evidence="1" id="KW-0732">Signal</keyword>
<reference evidence="2 3" key="1">
    <citation type="journal article" date="2013" name="BMC Genomics">
        <title>Reconstruction of the lipid metabolism for the microalga Monoraphidium neglectum from its genome sequence reveals characteristics suitable for biofuel production.</title>
        <authorList>
            <person name="Bogen C."/>
            <person name="Al-Dilaimi A."/>
            <person name="Albersmeier A."/>
            <person name="Wichmann J."/>
            <person name="Grundmann M."/>
            <person name="Rupp O."/>
            <person name="Lauersen K.J."/>
            <person name="Blifernez-Klassen O."/>
            <person name="Kalinowski J."/>
            <person name="Goesmann A."/>
            <person name="Mussgnug J.H."/>
            <person name="Kruse O."/>
        </authorList>
    </citation>
    <scope>NUCLEOTIDE SEQUENCE [LARGE SCALE GENOMIC DNA]</scope>
    <source>
        <strain evidence="2 3">SAG 48.87</strain>
    </source>
</reference>
<dbReference type="EMBL" id="KK101272">
    <property type="protein sequence ID" value="KIZ01486.1"/>
    <property type="molecule type" value="Genomic_DNA"/>
</dbReference>
<sequence length="468" mass="48650">MAPAARSLRAPIGPRGLRPPPPLPLLLLGLVAIGAATAGAAPVPSAIVKRPATGPTSIAAQQQQGAPQAAVGPARLFVDRFNIRPRSPAGGGPLTIDITVKNFGGDKSPAVNLQVWVDQPAFQACGATGDLTLRVPPIPGGGERIIKVRKLKAPQGAGERVLRAFVDSDCKLNPIPFLTQFANPYTVTAVPVSRLSLAGVDWAKNGRYEGVFWFNAVLPSKTFGIRFDVENEGSLDAKVGVIKFFQVAASPGFNSLNFSCGATAEFATSKFKSVVVKPDGKFKTVVVKGLRAPATPGWRTLAGALDADCGSTKALTTADTIFYQDYLVLAEPLPEWRVTTIVTTKPDNTLVFKVTIQNVGLGPGAPGVVSVAPDTTALQSAQVSCNTSSTAGFVSAPAVTTPLQVGKSVTVTISGVPAPAKSLPPIEREGTVLVDSKCQTVEISEAVSGRDLNGPALGPNLSYAKYKI</sequence>
<evidence type="ECO:0008006" key="4">
    <source>
        <dbReference type="Google" id="ProtNLM"/>
    </source>
</evidence>
<dbReference type="RefSeq" id="XP_013900505.1">
    <property type="nucleotide sequence ID" value="XM_014045051.1"/>
</dbReference>
<dbReference type="Gene3D" id="2.60.40.10">
    <property type="entry name" value="Immunoglobulins"/>
    <property type="match status" value="1"/>
</dbReference>
<name>A0A0D2N6E1_9CHLO</name>
<dbReference type="InterPro" id="IPR013783">
    <property type="entry name" value="Ig-like_fold"/>
</dbReference>
<organism evidence="2 3">
    <name type="scientific">Monoraphidium neglectum</name>
    <dbReference type="NCBI Taxonomy" id="145388"/>
    <lineage>
        <taxon>Eukaryota</taxon>
        <taxon>Viridiplantae</taxon>
        <taxon>Chlorophyta</taxon>
        <taxon>core chlorophytes</taxon>
        <taxon>Chlorophyceae</taxon>
        <taxon>CS clade</taxon>
        <taxon>Sphaeropleales</taxon>
        <taxon>Selenastraceae</taxon>
        <taxon>Monoraphidium</taxon>
    </lineage>
</organism>
<evidence type="ECO:0000313" key="2">
    <source>
        <dbReference type="EMBL" id="KIZ01486.1"/>
    </source>
</evidence>
<protein>
    <recommendedName>
        <fullName evidence="4">CARDB domain-containing protein</fullName>
    </recommendedName>
</protein>